<reference evidence="4 5" key="1">
    <citation type="submission" date="2020-09" db="EMBL/GenBank/DDBJ databases">
        <title>Mannheimia bovis sp.nov., isolated from a cow.</title>
        <authorList>
            <person name="Li F."/>
        </authorList>
    </citation>
    <scope>NUCLEOTIDE SEQUENCE [LARGE SCALE GENOMIC DNA]</scope>
    <source>
        <strain evidence="4 5">ZY190616</strain>
    </source>
</reference>
<dbReference type="GO" id="GO:0016491">
    <property type="term" value="F:oxidoreductase activity"/>
    <property type="evidence" value="ECO:0007669"/>
    <property type="project" value="UniProtKB-KW"/>
</dbReference>
<evidence type="ECO:0000259" key="3">
    <source>
        <dbReference type="Pfam" id="PF00881"/>
    </source>
</evidence>
<dbReference type="InterPro" id="IPR000415">
    <property type="entry name" value="Nitroreductase-like"/>
</dbReference>
<evidence type="ECO:0000313" key="4">
    <source>
        <dbReference type="EMBL" id="QNS15117.1"/>
    </source>
</evidence>
<sequence length="212" mass="23638">MELKTVIEQRKTIKAFNPTVKISREELQEMLALAQLAPSKANLQPWRFVVVDDNAIKKELSGNVAFNGPPCETASAVIVVLADLQYEKLLGDIVDQSVETGCLHPEFRDRKFDFLLGLHQQLTEADIRDQVLIDSSLIAMQLMLIAKDRGYDTHAIGVFNRNAVVDLLEIDSSRYLPVMLLAIGRAANPALPSCRLGLEYTVSWNDGKGFKK</sequence>
<comment type="similarity">
    <text evidence="1">Belongs to the nitroreductase family.</text>
</comment>
<dbReference type="EMBL" id="CP061280">
    <property type="protein sequence ID" value="QNS15117.1"/>
    <property type="molecule type" value="Genomic_DNA"/>
</dbReference>
<dbReference type="RefSeq" id="WP_188156716.1">
    <property type="nucleotide sequence ID" value="NZ_CP061280.1"/>
</dbReference>
<evidence type="ECO:0000256" key="1">
    <source>
        <dbReference type="ARBA" id="ARBA00007118"/>
    </source>
</evidence>
<gene>
    <name evidence="4" type="ORF">ICJ55_10280</name>
</gene>
<accession>A0A7H1C2B2</accession>
<organism evidence="4 5">
    <name type="scientific">Mannheimia bovis</name>
    <dbReference type="NCBI Taxonomy" id="2770636"/>
    <lineage>
        <taxon>Bacteria</taxon>
        <taxon>Pseudomonadati</taxon>
        <taxon>Pseudomonadota</taxon>
        <taxon>Gammaproteobacteria</taxon>
        <taxon>Pasteurellales</taxon>
        <taxon>Pasteurellaceae</taxon>
        <taxon>Mannheimia</taxon>
    </lineage>
</organism>
<feature type="domain" description="Nitroreductase" evidence="3">
    <location>
        <begin position="7"/>
        <end position="185"/>
    </location>
</feature>
<name>A0A7H1C2B2_9PAST</name>
<dbReference type="Pfam" id="PF00881">
    <property type="entry name" value="Nitroreductase"/>
    <property type="match status" value="1"/>
</dbReference>
<evidence type="ECO:0000313" key="5">
    <source>
        <dbReference type="Proteomes" id="UP000576260"/>
    </source>
</evidence>
<dbReference type="PANTHER" id="PTHR43673:SF10">
    <property type="entry name" value="NADH DEHYDROGENASE_NAD(P)H NITROREDUCTASE XCC3605-RELATED"/>
    <property type="match status" value="1"/>
</dbReference>
<keyword evidence="5" id="KW-1185">Reference proteome</keyword>
<dbReference type="PANTHER" id="PTHR43673">
    <property type="entry name" value="NAD(P)H NITROREDUCTASE YDGI-RELATED"/>
    <property type="match status" value="1"/>
</dbReference>
<proteinExistence type="inferred from homology"/>
<evidence type="ECO:0000256" key="2">
    <source>
        <dbReference type="ARBA" id="ARBA00023002"/>
    </source>
</evidence>
<dbReference type="Proteomes" id="UP000576260">
    <property type="component" value="Chromosome"/>
</dbReference>
<dbReference type="InterPro" id="IPR029479">
    <property type="entry name" value="Nitroreductase"/>
</dbReference>
<dbReference type="AlphaFoldDB" id="A0A7H1C2B2"/>
<dbReference type="SUPFAM" id="SSF55469">
    <property type="entry name" value="FMN-dependent nitroreductase-like"/>
    <property type="match status" value="1"/>
</dbReference>
<keyword evidence="2" id="KW-0560">Oxidoreductase</keyword>
<dbReference type="Gene3D" id="3.40.109.10">
    <property type="entry name" value="NADH Oxidase"/>
    <property type="match status" value="1"/>
</dbReference>
<protein>
    <submittedName>
        <fullName evidence="4">Nitroreductase family protein</fullName>
    </submittedName>
</protein>
<dbReference type="KEGG" id="mbos:ICJ55_10280"/>